<accession>A0ABP8N2Q2</accession>
<protein>
    <recommendedName>
        <fullName evidence="1">YdhG-like domain-containing protein</fullName>
    </recommendedName>
</protein>
<dbReference type="Pfam" id="PF08818">
    <property type="entry name" value="DUF1801"/>
    <property type="match status" value="1"/>
</dbReference>
<evidence type="ECO:0000313" key="3">
    <source>
        <dbReference type="Proteomes" id="UP001500067"/>
    </source>
</evidence>
<dbReference type="Pfam" id="PF13376">
    <property type="entry name" value="OmdA"/>
    <property type="match status" value="1"/>
</dbReference>
<reference evidence="3" key="1">
    <citation type="journal article" date="2019" name="Int. J. Syst. Evol. Microbiol.">
        <title>The Global Catalogue of Microorganisms (GCM) 10K type strain sequencing project: providing services to taxonomists for standard genome sequencing and annotation.</title>
        <authorList>
            <consortium name="The Broad Institute Genomics Platform"/>
            <consortium name="The Broad Institute Genome Sequencing Center for Infectious Disease"/>
            <person name="Wu L."/>
            <person name="Ma J."/>
        </authorList>
    </citation>
    <scope>NUCLEOTIDE SEQUENCE [LARGE SCALE GENOMIC DNA]</scope>
    <source>
        <strain evidence="3">JCM 32105</strain>
    </source>
</reference>
<comment type="caution">
    <text evidence="2">The sequence shown here is derived from an EMBL/GenBank/DDBJ whole genome shotgun (WGS) entry which is preliminary data.</text>
</comment>
<evidence type="ECO:0000259" key="1">
    <source>
        <dbReference type="Pfam" id="PF08818"/>
    </source>
</evidence>
<dbReference type="Proteomes" id="UP001500067">
    <property type="component" value="Unassembled WGS sequence"/>
</dbReference>
<keyword evidence="3" id="KW-1185">Reference proteome</keyword>
<gene>
    <name evidence="2" type="ORF">GCM10023093_02620</name>
</gene>
<dbReference type="SUPFAM" id="SSF159888">
    <property type="entry name" value="YdhG-like"/>
    <property type="match status" value="1"/>
</dbReference>
<name>A0ABP8N2Q2_9BACT</name>
<dbReference type="RefSeq" id="WP_345077354.1">
    <property type="nucleotide sequence ID" value="NZ_BAABFA010000004.1"/>
</dbReference>
<evidence type="ECO:0000313" key="2">
    <source>
        <dbReference type="EMBL" id="GAA4460269.1"/>
    </source>
</evidence>
<dbReference type="InterPro" id="IPR014922">
    <property type="entry name" value="YdhG-like"/>
</dbReference>
<feature type="domain" description="YdhG-like" evidence="1">
    <location>
        <begin position="20"/>
        <end position="116"/>
    </location>
</feature>
<organism evidence="2 3">
    <name type="scientific">Nemorincola caseinilytica</name>
    <dbReference type="NCBI Taxonomy" id="2054315"/>
    <lineage>
        <taxon>Bacteria</taxon>
        <taxon>Pseudomonadati</taxon>
        <taxon>Bacteroidota</taxon>
        <taxon>Chitinophagia</taxon>
        <taxon>Chitinophagales</taxon>
        <taxon>Chitinophagaceae</taxon>
        <taxon>Nemorincola</taxon>
    </lineage>
</organism>
<sequence length="204" mass="23334">MAKHDPRVDAYIEKAADLAKPILVHLRELIHTTCPEVEETWKWSFPNFDYRGGTMCSMAAFKQHCSFGFWKAALMPDPDGILEIAERAAMGQLGRIASLKDLPKDTVLKRYIKAAMKLNEEGVKAPVKKPTKEQKEALTTPDDLAAMLKKNKAAEKVFSEFAYSNKKEYIEWINEAKTDATRTKRMAQAIEWIAEGKTRHWKYK</sequence>
<dbReference type="Gene3D" id="3.90.1150.200">
    <property type="match status" value="1"/>
</dbReference>
<proteinExistence type="predicted"/>
<dbReference type="EMBL" id="BAABFA010000004">
    <property type="protein sequence ID" value="GAA4460269.1"/>
    <property type="molecule type" value="Genomic_DNA"/>
</dbReference>